<dbReference type="AlphaFoldDB" id="A0A0B7FUI4"/>
<dbReference type="Proteomes" id="UP000059188">
    <property type="component" value="Unassembled WGS sequence"/>
</dbReference>
<dbReference type="OrthoDB" id="3134980at2759"/>
<gene>
    <name evidence="1" type="ORF">RSOLAG1IB_03781</name>
</gene>
<evidence type="ECO:0000313" key="2">
    <source>
        <dbReference type="Proteomes" id="UP000059188"/>
    </source>
</evidence>
<sequence>MCHNIVEGRLYEGCGHFQAMNTERCDCQTKNCVFSRTHPPSCVHRACNRFMTVPQNRPIRQSPRECPDCAERQRAMGSVASVPVGR</sequence>
<protein>
    <submittedName>
        <fullName evidence="1">Uncharacterized protein</fullName>
    </submittedName>
</protein>
<proteinExistence type="predicted"/>
<accession>A0A0B7FUI4</accession>
<name>A0A0B7FUI4_THACB</name>
<dbReference type="EMBL" id="LN679103">
    <property type="protein sequence ID" value="CEL59847.1"/>
    <property type="molecule type" value="Genomic_DNA"/>
</dbReference>
<keyword evidence="2" id="KW-1185">Reference proteome</keyword>
<reference evidence="1 2" key="1">
    <citation type="submission" date="2014-11" db="EMBL/GenBank/DDBJ databases">
        <authorList>
            <person name="Wibberg Daniel"/>
        </authorList>
    </citation>
    <scope>NUCLEOTIDE SEQUENCE [LARGE SCALE GENOMIC DNA]</scope>
    <source>
        <strain evidence="1">Rhizoctonia solani AG1-IB 7/3/14</strain>
    </source>
</reference>
<evidence type="ECO:0000313" key="1">
    <source>
        <dbReference type="EMBL" id="CEL59847.1"/>
    </source>
</evidence>
<organism evidence="1 2">
    <name type="scientific">Thanatephorus cucumeris (strain AG1-IB / isolate 7/3/14)</name>
    <name type="common">Lettuce bottom rot fungus</name>
    <name type="synonym">Rhizoctonia solani</name>
    <dbReference type="NCBI Taxonomy" id="1108050"/>
    <lineage>
        <taxon>Eukaryota</taxon>
        <taxon>Fungi</taxon>
        <taxon>Dikarya</taxon>
        <taxon>Basidiomycota</taxon>
        <taxon>Agaricomycotina</taxon>
        <taxon>Agaricomycetes</taxon>
        <taxon>Cantharellales</taxon>
        <taxon>Ceratobasidiaceae</taxon>
        <taxon>Rhizoctonia</taxon>
        <taxon>Rhizoctonia solani AG-1</taxon>
    </lineage>
</organism>